<dbReference type="InterPro" id="IPR016431">
    <property type="entry name" value="Pyrv-formate_lyase-activ_prd"/>
</dbReference>
<dbReference type="InterPro" id="IPR058240">
    <property type="entry name" value="rSAM_sf"/>
</dbReference>
<reference evidence="7 8" key="1">
    <citation type="submission" date="2020-08" db="EMBL/GenBank/DDBJ databases">
        <title>Draft genome sequencing of an Anaerocolumna strain isolated from anoxic soil subjected to BSD treatment.</title>
        <authorList>
            <person name="Uek A."/>
            <person name="Tonouchi A."/>
        </authorList>
    </citation>
    <scope>NUCLEOTIDE SEQUENCE [LARGE SCALE GENOMIC DNA]</scope>
    <source>
        <strain evidence="7 8">CTTW</strain>
    </source>
</reference>
<dbReference type="Proteomes" id="UP000515703">
    <property type="component" value="Chromosome"/>
</dbReference>
<keyword evidence="4 5" id="KW-0411">Iron-sulfur</keyword>
<dbReference type="SFLD" id="SFLDG01099">
    <property type="entry name" value="Uncharacterised_Radical_SAM_Su"/>
    <property type="match status" value="1"/>
</dbReference>
<dbReference type="PANTHER" id="PTHR43075:SF1">
    <property type="entry name" value="FORMATE LYASE ACTIVATING ENZYME, PUTATIVE (AFU_ORTHOLOGUE AFUA_2G15630)-RELATED"/>
    <property type="match status" value="1"/>
</dbReference>
<name>A0A7I8DQD9_9FIRM</name>
<dbReference type="GO" id="GO:0003824">
    <property type="term" value="F:catalytic activity"/>
    <property type="evidence" value="ECO:0007669"/>
    <property type="project" value="InterPro"/>
</dbReference>
<dbReference type="PIRSF" id="PIRSF004869">
    <property type="entry name" value="PflX_prd"/>
    <property type="match status" value="1"/>
</dbReference>
<keyword evidence="8" id="KW-1185">Reference proteome</keyword>
<evidence type="ECO:0000256" key="2">
    <source>
        <dbReference type="ARBA" id="ARBA00022723"/>
    </source>
</evidence>
<evidence type="ECO:0000313" key="7">
    <source>
        <dbReference type="EMBL" id="BCJ98496.1"/>
    </source>
</evidence>
<keyword evidence="3 5" id="KW-0408">Iron</keyword>
<feature type="binding site" evidence="5">
    <location>
        <position position="72"/>
    </location>
    <ligand>
        <name>[4Fe-4S] cluster</name>
        <dbReference type="ChEBI" id="CHEBI:49883"/>
        <note>4Fe-4S-S-AdoMet</note>
    </ligand>
</feature>
<protein>
    <submittedName>
        <fullName evidence="7">Radical SAM domain protein</fullName>
    </submittedName>
</protein>
<proteinExistence type="predicted"/>
<dbReference type="SUPFAM" id="SSF102114">
    <property type="entry name" value="Radical SAM enzymes"/>
    <property type="match status" value="1"/>
</dbReference>
<reference evidence="7 8" key="2">
    <citation type="submission" date="2020-08" db="EMBL/GenBank/DDBJ databases">
        <authorList>
            <person name="Ueki A."/>
            <person name="Tonouchi A."/>
        </authorList>
    </citation>
    <scope>NUCLEOTIDE SEQUENCE [LARGE SCALE GENOMIC DNA]</scope>
    <source>
        <strain evidence="7 8">CTTW</strain>
    </source>
</reference>
<evidence type="ECO:0000256" key="1">
    <source>
        <dbReference type="ARBA" id="ARBA00022691"/>
    </source>
</evidence>
<dbReference type="GO" id="GO:0046872">
    <property type="term" value="F:metal ion binding"/>
    <property type="evidence" value="ECO:0007669"/>
    <property type="project" value="UniProtKB-KW"/>
</dbReference>
<dbReference type="InterPro" id="IPR040085">
    <property type="entry name" value="MJ0674-like"/>
</dbReference>
<evidence type="ECO:0000313" key="8">
    <source>
        <dbReference type="Proteomes" id="UP000515703"/>
    </source>
</evidence>
<dbReference type="GO" id="GO:0051536">
    <property type="term" value="F:iron-sulfur cluster binding"/>
    <property type="evidence" value="ECO:0007669"/>
    <property type="project" value="UniProtKB-KW"/>
</dbReference>
<sequence>MSINEFNELNEQEYYKDCTLCPRNCHVNRVKGSLGYCRAGAEVTAARAALHFWEEPCISGTNGSGTVFFSGCSLGCVYCQNYDISSYQAGKKISKERLAEIFLELQEQKAHNINLVTPGHYVPSIVNAVQRARAMGLIIPIVYNSSGYEKVDTIKMLEGIVDIYLPDFKYLGEIMANRYSKSSDYFQIASQAIKEMVRQTGEAVFEDEIMKKGVIVRHLLLPGGLEDSKRVIKYLYETYQDTIFISIMNQYTPLEQVKEYPEINRKVTEEEYDDLVDYALELGVENGFIQEGETASESFIPAFDYQGI</sequence>
<dbReference type="Pfam" id="PF04055">
    <property type="entry name" value="Radical_SAM"/>
    <property type="match status" value="1"/>
</dbReference>
<dbReference type="Gene3D" id="3.20.20.70">
    <property type="entry name" value="Aldolase class I"/>
    <property type="match status" value="1"/>
</dbReference>
<gene>
    <name evidence="7" type="ORF">bsdcttw_15370</name>
</gene>
<dbReference type="InterPro" id="IPR007197">
    <property type="entry name" value="rSAM"/>
</dbReference>
<evidence type="ECO:0000256" key="3">
    <source>
        <dbReference type="ARBA" id="ARBA00023004"/>
    </source>
</evidence>
<dbReference type="KEGG" id="acht:bsdcttw_15370"/>
<evidence type="ECO:0000259" key="6">
    <source>
        <dbReference type="Pfam" id="PF04055"/>
    </source>
</evidence>
<dbReference type="SFLD" id="SFLDS00029">
    <property type="entry name" value="Radical_SAM"/>
    <property type="match status" value="1"/>
</dbReference>
<dbReference type="RefSeq" id="WP_185259744.1">
    <property type="nucleotide sequence ID" value="NZ_AP023368.1"/>
</dbReference>
<accession>A0A7I8DQD9</accession>
<feature type="binding site" evidence="5">
    <location>
        <position position="79"/>
    </location>
    <ligand>
        <name>[4Fe-4S] cluster</name>
        <dbReference type="ChEBI" id="CHEBI:49883"/>
        <note>4Fe-4S-S-AdoMet</note>
    </ligand>
</feature>
<keyword evidence="2 5" id="KW-0479">Metal-binding</keyword>
<comment type="cofactor">
    <cofactor evidence="5">
        <name>[4Fe-4S] cluster</name>
        <dbReference type="ChEBI" id="CHEBI:49883"/>
    </cofactor>
    <text evidence="5">Binds 1 [4Fe-4S] cluster. The cluster is coordinated with 3 cysteines and an exchangeable S-adenosyl-L-methionine.</text>
</comment>
<evidence type="ECO:0000256" key="5">
    <source>
        <dbReference type="PIRSR" id="PIRSR004869-50"/>
    </source>
</evidence>
<organism evidence="7 8">
    <name type="scientific">Anaerocolumna chitinilytica</name>
    <dbReference type="NCBI Taxonomy" id="1727145"/>
    <lineage>
        <taxon>Bacteria</taxon>
        <taxon>Bacillati</taxon>
        <taxon>Bacillota</taxon>
        <taxon>Clostridia</taxon>
        <taxon>Lachnospirales</taxon>
        <taxon>Lachnospiraceae</taxon>
        <taxon>Anaerocolumna</taxon>
    </lineage>
</organism>
<feature type="domain" description="Radical SAM core" evidence="6">
    <location>
        <begin position="67"/>
        <end position="174"/>
    </location>
</feature>
<dbReference type="PANTHER" id="PTHR43075">
    <property type="entry name" value="FORMATE LYASE ACTIVATING ENZYME, PUTATIVE (AFU_ORTHOLOGUE AFUA_2G15630)-RELATED"/>
    <property type="match status" value="1"/>
</dbReference>
<dbReference type="AlphaFoldDB" id="A0A7I8DQD9"/>
<dbReference type="InterPro" id="IPR013785">
    <property type="entry name" value="Aldolase_TIM"/>
</dbReference>
<evidence type="ECO:0000256" key="4">
    <source>
        <dbReference type="ARBA" id="ARBA00023014"/>
    </source>
</evidence>
<feature type="binding site" evidence="5">
    <location>
        <position position="76"/>
    </location>
    <ligand>
        <name>[4Fe-4S] cluster</name>
        <dbReference type="ChEBI" id="CHEBI:49883"/>
        <note>4Fe-4S-S-AdoMet</note>
    </ligand>
</feature>
<keyword evidence="1 5" id="KW-0949">S-adenosyl-L-methionine</keyword>
<dbReference type="EMBL" id="AP023368">
    <property type="protein sequence ID" value="BCJ98496.1"/>
    <property type="molecule type" value="Genomic_DNA"/>
</dbReference>